<evidence type="ECO:0000256" key="1">
    <source>
        <dbReference type="ARBA" id="ARBA00001970"/>
    </source>
</evidence>
<dbReference type="InterPro" id="IPR048327">
    <property type="entry name" value="Dyp_perox_N"/>
</dbReference>
<feature type="region of interest" description="Disordered" evidence="9">
    <location>
        <begin position="31"/>
        <end position="58"/>
    </location>
</feature>
<name>A0A2U1EWF3_9PSEU</name>
<keyword evidence="5" id="KW-0732">Signal</keyword>
<dbReference type="InterPro" id="IPR011008">
    <property type="entry name" value="Dimeric_a/b-barrel"/>
</dbReference>
<dbReference type="SUPFAM" id="SSF54909">
    <property type="entry name" value="Dimeric alpha+beta barrel"/>
    <property type="match status" value="1"/>
</dbReference>
<dbReference type="Proteomes" id="UP000245639">
    <property type="component" value="Unassembled WGS sequence"/>
</dbReference>
<sequence>MTSGDRGGLSRRRLFTTGAALGGGALLAGCASSSSGSAPGGGPADRVPFHGHTQTGITSLPVPASGLLASFTSLAPDRGALEEMLRELTDEIDGLMSGRPPRVRDPALPPEDSGLLGAEPPPDDLSIVVGVGASLFDHRYGLAALRPRELVTMPFLANDRLDPARSHGDVLVSVQARHPDTVVFALRQLMRRTRRTLTLRWVLDGFGRGSAPGESTTGSPRNLLGFIDGTANLTSSNAALMDRYVWVAAGDPEPAWTAGGSYLVVRVIRMFVEFWDRTPLAEQEALIGRHKLSGAPLGRASEIDEPDYRADPDGRITPLDAHIRLANPRTPETAGSLLLRRGFSYTRGFDGAGALDQGLAFVCYQRSLEAGFLAVQGRLDGEPLEEYVMAEGGGFFFALPGVRGPGDFLGQDLLRT</sequence>
<comment type="caution">
    <text evidence="12">The sequence shown here is derived from an EMBL/GenBank/DDBJ whole genome shotgun (WGS) entry which is preliminary data.</text>
</comment>
<evidence type="ECO:0000259" key="11">
    <source>
        <dbReference type="Pfam" id="PF20628"/>
    </source>
</evidence>
<comment type="similarity">
    <text evidence="8">Belongs to the DyP-type peroxidase family.</text>
</comment>
<evidence type="ECO:0000256" key="6">
    <source>
        <dbReference type="ARBA" id="ARBA00023002"/>
    </source>
</evidence>
<reference evidence="12 13" key="1">
    <citation type="submission" date="2018-04" db="EMBL/GenBank/DDBJ databases">
        <title>Genomic Encyclopedia of Type Strains, Phase IV (KMG-IV): sequencing the most valuable type-strain genomes for metagenomic binning, comparative biology and taxonomic classification.</title>
        <authorList>
            <person name="Goeker M."/>
        </authorList>
    </citation>
    <scope>NUCLEOTIDE SEQUENCE [LARGE SCALE GENOMIC DNA]</scope>
    <source>
        <strain evidence="12 13">DSM 45771</strain>
    </source>
</reference>
<dbReference type="InterPro" id="IPR048328">
    <property type="entry name" value="Dyp_perox_C"/>
</dbReference>
<dbReference type="GO" id="GO:0004601">
    <property type="term" value="F:peroxidase activity"/>
    <property type="evidence" value="ECO:0007669"/>
    <property type="project" value="UniProtKB-KW"/>
</dbReference>
<evidence type="ECO:0000256" key="4">
    <source>
        <dbReference type="ARBA" id="ARBA00022723"/>
    </source>
</evidence>
<feature type="domain" description="Dyp-type peroxidase C-terminal" evidence="11">
    <location>
        <begin position="220"/>
        <end position="402"/>
    </location>
</feature>
<dbReference type="PROSITE" id="PS51318">
    <property type="entry name" value="TAT"/>
    <property type="match status" value="1"/>
</dbReference>
<accession>A0A2U1EWF3</accession>
<dbReference type="RefSeq" id="WP_116710656.1">
    <property type="nucleotide sequence ID" value="NZ_QEKW01000018.1"/>
</dbReference>
<evidence type="ECO:0000256" key="7">
    <source>
        <dbReference type="ARBA" id="ARBA00023004"/>
    </source>
</evidence>
<dbReference type="InterPro" id="IPR006314">
    <property type="entry name" value="Dyp_peroxidase"/>
</dbReference>
<dbReference type="GO" id="GO:0005829">
    <property type="term" value="C:cytosol"/>
    <property type="evidence" value="ECO:0007669"/>
    <property type="project" value="TreeGrafter"/>
</dbReference>
<feature type="region of interest" description="Disordered" evidence="9">
    <location>
        <begin position="94"/>
        <end position="121"/>
    </location>
</feature>
<keyword evidence="4" id="KW-0479">Metal-binding</keyword>
<keyword evidence="13" id="KW-1185">Reference proteome</keyword>
<dbReference type="GO" id="GO:0046872">
    <property type="term" value="F:metal ion binding"/>
    <property type="evidence" value="ECO:0007669"/>
    <property type="project" value="UniProtKB-KW"/>
</dbReference>
<feature type="domain" description="Dyp-type peroxidase N-terminal" evidence="10">
    <location>
        <begin position="54"/>
        <end position="206"/>
    </location>
</feature>
<keyword evidence="2 12" id="KW-0575">Peroxidase</keyword>
<dbReference type="EMBL" id="QEKW01000018">
    <property type="protein sequence ID" value="PVZ04241.1"/>
    <property type="molecule type" value="Genomic_DNA"/>
</dbReference>
<evidence type="ECO:0000256" key="5">
    <source>
        <dbReference type="ARBA" id="ARBA00022729"/>
    </source>
</evidence>
<evidence type="ECO:0000259" key="10">
    <source>
        <dbReference type="Pfam" id="PF04261"/>
    </source>
</evidence>
<dbReference type="PROSITE" id="PS51257">
    <property type="entry name" value="PROKAR_LIPOPROTEIN"/>
    <property type="match status" value="1"/>
</dbReference>
<dbReference type="AlphaFoldDB" id="A0A2U1EWF3"/>
<dbReference type="Pfam" id="PF04261">
    <property type="entry name" value="Dyp_perox_N"/>
    <property type="match status" value="1"/>
</dbReference>
<comment type="cofactor">
    <cofactor evidence="1">
        <name>heme b</name>
        <dbReference type="ChEBI" id="CHEBI:60344"/>
    </cofactor>
</comment>
<keyword evidence="7" id="KW-0408">Iron</keyword>
<dbReference type="PROSITE" id="PS51404">
    <property type="entry name" value="DYP_PEROXIDASE"/>
    <property type="match status" value="1"/>
</dbReference>
<dbReference type="Pfam" id="PF20628">
    <property type="entry name" value="Dyp_perox_C"/>
    <property type="match status" value="1"/>
</dbReference>
<dbReference type="NCBIfam" id="TIGR01413">
    <property type="entry name" value="Dyp_perox_fam"/>
    <property type="match status" value="1"/>
</dbReference>
<protein>
    <submittedName>
        <fullName evidence="12">Deferrochelatase/peroxidase EfeB</fullName>
    </submittedName>
</protein>
<keyword evidence="6" id="KW-0560">Oxidoreductase</keyword>
<dbReference type="InterPro" id="IPR006311">
    <property type="entry name" value="TAT_signal"/>
</dbReference>
<keyword evidence="3" id="KW-0349">Heme</keyword>
<organism evidence="12 13">
    <name type="scientific">Actinomycetospora cinnamomea</name>
    <dbReference type="NCBI Taxonomy" id="663609"/>
    <lineage>
        <taxon>Bacteria</taxon>
        <taxon>Bacillati</taxon>
        <taxon>Actinomycetota</taxon>
        <taxon>Actinomycetes</taxon>
        <taxon>Pseudonocardiales</taxon>
        <taxon>Pseudonocardiaceae</taxon>
        <taxon>Actinomycetospora</taxon>
    </lineage>
</organism>
<gene>
    <name evidence="12" type="ORF">C8D89_11829</name>
</gene>
<dbReference type="PANTHER" id="PTHR30521">
    <property type="entry name" value="DEFERROCHELATASE/PEROXIDASE"/>
    <property type="match status" value="1"/>
</dbReference>
<dbReference type="OrthoDB" id="9781066at2"/>
<evidence type="ECO:0000256" key="2">
    <source>
        <dbReference type="ARBA" id="ARBA00022559"/>
    </source>
</evidence>
<dbReference type="PANTHER" id="PTHR30521:SF4">
    <property type="entry name" value="DEFERROCHELATASE"/>
    <property type="match status" value="1"/>
</dbReference>
<evidence type="ECO:0000256" key="8">
    <source>
        <dbReference type="ARBA" id="ARBA00025737"/>
    </source>
</evidence>
<evidence type="ECO:0000313" key="13">
    <source>
        <dbReference type="Proteomes" id="UP000245639"/>
    </source>
</evidence>
<evidence type="ECO:0000256" key="9">
    <source>
        <dbReference type="SAM" id="MobiDB-lite"/>
    </source>
</evidence>
<evidence type="ECO:0000256" key="3">
    <source>
        <dbReference type="ARBA" id="ARBA00022617"/>
    </source>
</evidence>
<dbReference type="GO" id="GO:0020037">
    <property type="term" value="F:heme binding"/>
    <property type="evidence" value="ECO:0007669"/>
    <property type="project" value="InterPro"/>
</dbReference>
<proteinExistence type="inferred from homology"/>
<evidence type="ECO:0000313" key="12">
    <source>
        <dbReference type="EMBL" id="PVZ04241.1"/>
    </source>
</evidence>